<dbReference type="EMBL" id="JAUSUD010000012">
    <property type="protein sequence ID" value="MDQ0231429.1"/>
    <property type="molecule type" value="Genomic_DNA"/>
</dbReference>
<dbReference type="InterPro" id="IPR003646">
    <property type="entry name" value="SH3-like_bac-type"/>
</dbReference>
<reference evidence="2 3" key="1">
    <citation type="submission" date="2023-07" db="EMBL/GenBank/DDBJ databases">
        <title>Genomic Encyclopedia of Type Strains, Phase IV (KMG-IV): sequencing the most valuable type-strain genomes for metagenomic binning, comparative biology and taxonomic classification.</title>
        <authorList>
            <person name="Goeker M."/>
        </authorList>
    </citation>
    <scope>NUCLEOTIDE SEQUENCE [LARGE SCALE GENOMIC DNA]</scope>
    <source>
        <strain evidence="2 3">DSM 29005</strain>
    </source>
</reference>
<dbReference type="SMART" id="SM00758">
    <property type="entry name" value="PA14"/>
    <property type="match status" value="7"/>
</dbReference>
<dbReference type="PROSITE" id="PS51820">
    <property type="entry name" value="PA14"/>
    <property type="match status" value="7"/>
</dbReference>
<dbReference type="InterPro" id="IPR002901">
    <property type="entry name" value="MGlyc_endo_b_GlcNAc-like_dom"/>
</dbReference>
<accession>A0ABT9ZGL9</accession>
<dbReference type="InterPro" id="IPR037524">
    <property type="entry name" value="PA14/GLEYA"/>
</dbReference>
<dbReference type="Gene3D" id="2.30.30.40">
    <property type="entry name" value="SH3 Domains"/>
    <property type="match status" value="2"/>
</dbReference>
<evidence type="ECO:0000313" key="3">
    <source>
        <dbReference type="Proteomes" id="UP001234495"/>
    </source>
</evidence>
<name>A0ABT9ZGL9_9BACI</name>
<sequence length="1872" mass="209107">MFLSSNGTVKANTDRSIYQPSPKKEVEYNWGNSGPPGMPVDNFEAIFDQSGSYSGDYFVQTHADDGIRVEADGKLLIDRWSKYTGSIDKALWLNVPKKNHAVKTHYFEGGYGAAVFSHVVPLDSWLAYYYPNQSLSGMPTSAKVISPVGSFKKLYEDHGTKSPGSGIPTDHFSARYTTAKKINAGEYIVRVKADDGARVYIDGKLVIDQWKNGGYRETATKLAISDQKNAPAEEKDIHWIEVQYYDYTSAGKVEFSLEPVEKATENTWLGEFYSNSNFEGNPIIVGGANALSKVHNIQYNWGNGSPLSSVPTDYFTARFTKVENFEEGTYLFNALADDGVRVYIDNKLVLDAWPNSDYKDKKTAIDISKGKHEIVVEYYEKTYAAYLTFNYTKMAERKTEKVKNVQYNWGNGSPSGMPVDNFTAKFDQSGTYSGDYFIQSFADDGIKVEADGKFLIDRWGKYAGSVDRALWLDVSKGTHNVKTHYFEGGYGAGVFSHIVPLDTWLAYYYPNQSLSGMPVAAKVLTSDKDSHRLYEDHGTKSPSAGVPADRFSAKYTTAKRVKAGEYIARIKADDGARVYVDGKLVIDQWSNGGYREKAIKLSISDNKNVQANEKDIHWIEVQYYDYISAGKVDFSLEPVKEATEATWLGEYYPSNNFKGTPAIVGGTNALTKVDNIHFNWGNGSPLSGIPTDHFSARFTKEDIFEEGTYLFNVLADDGVRVYLDDKIVLDAWPNSDYKDKKTAVDISQGRHKIVVEYYEKTYGAYLTFNYTKMSERQIEKVKNVEYNWGNSGPLGMPTDNFTALFDQSGTYNGDYFIQSFADDGIKVEADGKLLIDRWGKYTGSVDRALWLGVSNENHTVKTHYFEGGYGAGVFSHVVPLNSWLAYYYPNKTLEGMPTKAKVIQPSIDNQKLVDDIGNASPGTGVPTDNFSTLYSSAQRLKAGDYVLRGLADDGIRVYVDGELVIDRWTNSAEAKEDAVKVKVADLNGAPSGQKDIHWIEVEHYDNTGASKLEFSIQPFEDEKVNTWIAEFYPNDSFTGTPYVIGGKSSTQTSLTNINFDWGNGTPHLKIPKDNFTAKFTKTVNLETGTYIFSANGDDGVRVYLDNKVVLNAWPNTDSNGKKEAVFVSGGEHTIVVDYFEKTSSAYLAFDYKKIRSNKVFYQYAKEIQYNWGSGGPANFPADGFEAVFDQSQFLSGDYFIQTFADGRVSMDIDGQEVINRTTDSNGQLDQVLLLGKPTGNHEIETTYYEEKGNAMIFSNIELLDTWIAYYYPNKTLTGQPVASKSIAPVGNYKALVENNGTESPVVGKVPTDNFSAVYRTAKRLAAGDYILRAKSDDGIRVYVDGKPVLDRWVDGTGEETAISLTIEDRNVNKPNEKNIHWIEVHYYDGTGASNVDIEFQPIEDVYNTDHWVGFIYPTKELTGNPVILGGNGSELEIKDLNFTWGYNSPHKLIPLDNFSARYVKKTHFDAGNYQIKTVSDDGIRVYVDGIKKIDSWIDGGNNLQEAVFSLSEGVHEVVVEYYDNTSSAQLNVDIISLTTHGSKVVTSIRLPVYRSFDELSNYALHIPMYNPSYTRLFELHYGDNVTVVDEYLYASKVRTEDGKQGWVHKDYLENSVLDDSWIVKEGRVLRGTPSASGANLGSLPSGAKVSLLEHVTTIDKTYSEWYKVITDTGKVGWIWGASNPGGNEGYNVIKYEFEKANKVTNQVGVFTPLYSKANVTADQINRFISLKTNGEKTVMTNMGYAYLKAQEQTGVNAIYLLAHSGLETGWGKSAIVNTKYNFYGIGAIDSKPAEGAYDFNTPEGGIIAGASWIKRNYIDRSWDTNTTFPYSSKPTLDNMRNDNSWHQYATDEAWAVKIAYFSNQFYQFIGGK</sequence>
<feature type="domain" description="PA14" evidence="1">
    <location>
        <begin position="499"/>
        <end position="650"/>
    </location>
</feature>
<dbReference type="Pfam" id="PF01832">
    <property type="entry name" value="Glucosaminidase"/>
    <property type="match status" value="1"/>
</dbReference>
<dbReference type="SUPFAM" id="SSF56988">
    <property type="entry name" value="Anthrax protective antigen"/>
    <property type="match status" value="8"/>
</dbReference>
<evidence type="ECO:0000313" key="2">
    <source>
        <dbReference type="EMBL" id="MDQ0231429.1"/>
    </source>
</evidence>
<feature type="domain" description="PA14" evidence="1">
    <location>
        <begin position="1022"/>
        <end position="1165"/>
    </location>
</feature>
<proteinExistence type="predicted"/>
<dbReference type="Gene3D" id="2.60.120.380">
    <property type="match status" value="1"/>
</dbReference>
<evidence type="ECO:0000259" key="1">
    <source>
        <dbReference type="PROSITE" id="PS51820"/>
    </source>
</evidence>
<dbReference type="Gene3D" id="1.10.530.10">
    <property type="match status" value="1"/>
</dbReference>
<comment type="caution">
    <text evidence="2">The sequence shown here is derived from an EMBL/GenBank/DDBJ whole genome shotgun (WGS) entry which is preliminary data.</text>
</comment>
<dbReference type="Gene3D" id="3.90.182.10">
    <property type="entry name" value="Toxin - Anthrax Protective Antigen,domain 1"/>
    <property type="match status" value="3"/>
</dbReference>
<feature type="domain" description="PA14" evidence="1">
    <location>
        <begin position="120"/>
        <end position="271"/>
    </location>
</feature>
<dbReference type="InterPro" id="IPR011658">
    <property type="entry name" value="PA14_dom"/>
</dbReference>
<dbReference type="SMART" id="SM00047">
    <property type="entry name" value="LYZ2"/>
    <property type="match status" value="1"/>
</dbReference>
<feature type="domain" description="PA14" evidence="1">
    <location>
        <begin position="1261"/>
        <end position="1413"/>
    </location>
</feature>
<dbReference type="Pfam" id="PF08239">
    <property type="entry name" value="SH3_3"/>
    <property type="match status" value="1"/>
</dbReference>
<gene>
    <name evidence="2" type="ORF">J2S19_002712</name>
</gene>
<protein>
    <submittedName>
        <fullName evidence="2">Beta-N-acetylglucosaminidase/single-stranded DNA-binding protein/SH3-like domain-containing protein</fullName>
    </submittedName>
</protein>
<dbReference type="Proteomes" id="UP001234495">
    <property type="component" value="Unassembled WGS sequence"/>
</dbReference>
<organism evidence="2 3">
    <name type="scientific">Metabacillus malikii</name>
    <dbReference type="NCBI Taxonomy" id="1504265"/>
    <lineage>
        <taxon>Bacteria</taxon>
        <taxon>Bacillati</taxon>
        <taxon>Bacillota</taxon>
        <taxon>Bacilli</taxon>
        <taxon>Bacillales</taxon>
        <taxon>Bacillaceae</taxon>
        <taxon>Metabacillus</taxon>
    </lineage>
</organism>
<dbReference type="Pfam" id="PF07691">
    <property type="entry name" value="PA14"/>
    <property type="match status" value="8"/>
</dbReference>
<feature type="domain" description="PA14" evidence="1">
    <location>
        <begin position="642"/>
        <end position="785"/>
    </location>
</feature>
<feature type="domain" description="PA14" evidence="1">
    <location>
        <begin position="263"/>
        <end position="406"/>
    </location>
</feature>
<feature type="domain" description="PA14" evidence="1">
    <location>
        <begin position="878"/>
        <end position="1030"/>
    </location>
</feature>
<keyword evidence="3" id="KW-1185">Reference proteome</keyword>